<keyword evidence="3" id="KW-0472">Membrane</keyword>
<accession>A0A835SPI1</accession>
<feature type="transmembrane region" description="Helical" evidence="3">
    <location>
        <begin position="2824"/>
        <end position="2846"/>
    </location>
</feature>
<feature type="compositionally biased region" description="Low complexity" evidence="2">
    <location>
        <begin position="3010"/>
        <end position="3027"/>
    </location>
</feature>
<feature type="region of interest" description="Disordered" evidence="2">
    <location>
        <begin position="3007"/>
        <end position="3027"/>
    </location>
</feature>
<dbReference type="InterPro" id="IPR001190">
    <property type="entry name" value="SRCR"/>
</dbReference>
<dbReference type="PANTHER" id="PTHR19862:SF14">
    <property type="entry name" value="WD REPEAT-CONTAINING PROTEIN 48"/>
    <property type="match status" value="1"/>
</dbReference>
<evidence type="ECO:0000313" key="5">
    <source>
        <dbReference type="EMBL" id="KAG2424440.1"/>
    </source>
</evidence>
<feature type="transmembrane region" description="Helical" evidence="3">
    <location>
        <begin position="3594"/>
        <end position="3619"/>
    </location>
</feature>
<feature type="region of interest" description="Disordered" evidence="2">
    <location>
        <begin position="3792"/>
        <end position="3837"/>
    </location>
</feature>
<dbReference type="InterPro" id="IPR006626">
    <property type="entry name" value="PbH1"/>
</dbReference>
<feature type="transmembrane region" description="Helical" evidence="3">
    <location>
        <begin position="2932"/>
        <end position="2953"/>
    </location>
</feature>
<reference evidence="5" key="1">
    <citation type="journal article" date="2020" name="bioRxiv">
        <title>Comparative genomics of Chlamydomonas.</title>
        <authorList>
            <person name="Craig R.J."/>
            <person name="Hasan A.R."/>
            <person name="Ness R.W."/>
            <person name="Keightley P.D."/>
        </authorList>
    </citation>
    <scope>NUCLEOTIDE SEQUENCE</scope>
    <source>
        <strain evidence="5">SAG 7.73</strain>
    </source>
</reference>
<keyword evidence="3" id="KW-0812">Transmembrane</keyword>
<protein>
    <recommendedName>
        <fullName evidence="4">SRCR domain-containing protein</fullName>
    </recommendedName>
</protein>
<feature type="region of interest" description="Disordered" evidence="2">
    <location>
        <begin position="3162"/>
        <end position="3194"/>
    </location>
</feature>
<dbReference type="InterPro" id="IPR036772">
    <property type="entry name" value="SRCR-like_dom_sf"/>
</dbReference>
<evidence type="ECO:0000256" key="3">
    <source>
        <dbReference type="SAM" id="Phobius"/>
    </source>
</evidence>
<evidence type="ECO:0000259" key="4">
    <source>
        <dbReference type="PROSITE" id="PS50287"/>
    </source>
</evidence>
<dbReference type="SMART" id="SM00710">
    <property type="entry name" value="PbH1"/>
    <property type="match status" value="24"/>
</dbReference>
<name>A0A835SPI1_CHLIN</name>
<comment type="caution">
    <text evidence="5">The sequence shown here is derived from an EMBL/GenBank/DDBJ whole genome shotgun (WGS) entry which is preliminary data.</text>
</comment>
<dbReference type="GO" id="GO:0000724">
    <property type="term" value="P:double-strand break repair via homologous recombination"/>
    <property type="evidence" value="ECO:0007669"/>
    <property type="project" value="TreeGrafter"/>
</dbReference>
<dbReference type="OrthoDB" id="548667at2759"/>
<dbReference type="EMBL" id="JAEHOC010000065">
    <property type="protein sequence ID" value="KAG2424440.1"/>
    <property type="molecule type" value="Genomic_DNA"/>
</dbReference>
<feature type="region of interest" description="Disordered" evidence="2">
    <location>
        <begin position="821"/>
        <end position="845"/>
    </location>
</feature>
<organism evidence="5 6">
    <name type="scientific">Chlamydomonas incerta</name>
    <dbReference type="NCBI Taxonomy" id="51695"/>
    <lineage>
        <taxon>Eukaryota</taxon>
        <taxon>Viridiplantae</taxon>
        <taxon>Chlorophyta</taxon>
        <taxon>core chlorophytes</taxon>
        <taxon>Chlorophyceae</taxon>
        <taxon>CS clade</taxon>
        <taxon>Chlamydomonadales</taxon>
        <taxon>Chlamydomonadaceae</taxon>
        <taxon>Chlamydomonas</taxon>
    </lineage>
</organism>
<dbReference type="GO" id="GO:0016020">
    <property type="term" value="C:membrane"/>
    <property type="evidence" value="ECO:0007669"/>
    <property type="project" value="InterPro"/>
</dbReference>
<feature type="region of interest" description="Disordered" evidence="2">
    <location>
        <begin position="1031"/>
        <end position="1094"/>
    </location>
</feature>
<feature type="compositionally biased region" description="Pro residues" evidence="2">
    <location>
        <begin position="1038"/>
        <end position="1054"/>
    </location>
</feature>
<evidence type="ECO:0000313" key="6">
    <source>
        <dbReference type="Proteomes" id="UP000650467"/>
    </source>
</evidence>
<dbReference type="Gene3D" id="3.10.250.10">
    <property type="entry name" value="SRCR-like domain"/>
    <property type="match status" value="1"/>
</dbReference>
<dbReference type="PROSITE" id="PS50287">
    <property type="entry name" value="SRCR_2"/>
    <property type="match status" value="1"/>
</dbReference>
<keyword evidence="1" id="KW-1015">Disulfide bond</keyword>
<proteinExistence type="predicted"/>
<feature type="transmembrane region" description="Helical" evidence="3">
    <location>
        <begin position="3699"/>
        <end position="3722"/>
    </location>
</feature>
<gene>
    <name evidence="5" type="ORF">HXX76_014493</name>
</gene>
<dbReference type="InterPro" id="IPR011050">
    <property type="entry name" value="Pectin_lyase_fold/virulence"/>
</dbReference>
<feature type="compositionally biased region" description="Low complexity" evidence="2">
    <location>
        <begin position="3114"/>
        <end position="3125"/>
    </location>
</feature>
<feature type="region of interest" description="Disordered" evidence="2">
    <location>
        <begin position="3102"/>
        <end position="3125"/>
    </location>
</feature>
<feature type="region of interest" description="Disordered" evidence="2">
    <location>
        <begin position="3337"/>
        <end position="3363"/>
    </location>
</feature>
<evidence type="ECO:0000256" key="1">
    <source>
        <dbReference type="ARBA" id="ARBA00023157"/>
    </source>
</evidence>
<sequence length="3924" mass="389260">MLGLPDTGAQALLNATFGPGVGPVWLTSLRCWGYESSLTNCMAPFSTDSGCTHARVLVIVGRYLLPYATTWTGVKAQLRVNADEDWGFDVSHQQHVLIRDSLFQDLPLSNAAWLILTNNTNVEFQNVTMRRLRGGGQSLLMPIAGPVLAVNITSMTLRDVTCTGVRGAAGWSCMLVMFETARVPDRSLQLEMVNVTMTDNAVTRMGYYFATLGPTRENLGRYVGMGCLVLASGCPECNWAWEDVWGTYDAGGSQVSVLMRDVLVANNTGGMGVGVSSLDLPVVSGLVWWRRWGAIWLWAPVGSLSLANSTIRGNTAAYSAGGIMLTYGADVITLVGGAIYANRSIGRLELRGSSFEGNAASWGGGAVAVTEAGIGALLLLEGSRMIGNTALLKGGAVSAAVDIANGGALHAEKGLGRLLLRGGSRIRSNSASDGGGCVAVPGGAVASVVLEGGSALSGCVTQSGDGGALLAATGVRELLLSGGSEMSGNVVRDGNGGAVGVRRGDISRISVSGGSRICDNSAPSGSGGALWLGAGSIPSATVEGQGTAICNNTAGLNGGGIAVTNLGIFGGAFSALSLTDGAVVCNNTAASGSGGGVWAAGGSVAVVLDGDGSAISGNAASVSGGGLWFGGSVGSVACRNGSRMGSNRVGGGAGGALYIKGSLGSLVLDSRGALHDNAALASDGGAAWVGGAINAVDMGGGCSVTSNTAAAGSGGVVYAPEGVKSVRIGGGCRLEGNTAGVNGGLMELRQLPTLLAVEGGAVVANNTALRGDGGAFRIRADGSRPASNMTLRLSGCTLDSNRAGLSGGAIFLAPDGASGGDASGSSNAGASSAAASNTTATSSARPANISTAAGASGAAMVWSVLIRNASLTRNTAGWAGGAIAASAARRTALLVRLSGSDVAGNRAGDGTSSVESVWRDGGALALTGTTAATGAWLDAGGGTSSSDSGSGSGSAGVDVEAVWRAAAATAAVAPGSCSVMLEGSTFRSSFSGGSGGAVLLSTCQALLWRCSFASCQALQAGGAVAATGPASLPSALQTPPPPPPPVSSASPPPAAETAVVGSGGSDGASILAQPPPQPQQLPPPHTQANASDVDSSIRSYPLSWRALLVVGCTFSGNVASQANGGALAASTGGAVRLVDCDMSSNRAAVDGGAVASLPPMTTAAASGSSAGALQSLSPATSTATGAAAGDGGGLLELEFCRLRSNEAMAGSGGALFMSAAAPLRLVRSELAGNSAASSGGGAAVMPAAADSTSWVYMYDTLVSSNSASVSGGGVFLSTAARARLVTVRLTNNSAGLNGGGLASQPPPARQQLPAVANSSSSCSLGPLELVGCNISANAADASGGGAYVQLLEACTSGVRMRRVVYTANVAGQLGGGAAVVSAGVGTRSSSTLVVCAAEQQQTLGGPAALGEHASEGGTSSGALAGAAAAGVLIDGGAFVSNQADTAGGGLYLATACSLHMRGTVLESNFAQQTGGGLAQALPAAAGSTRAFLAVVTSAAYVTGAGSGASAVGGSLGATISGSLVLEAVAVSGNVVRGSGGGVHVATHSNVRVTESTFTRNSADQQGGAFAAVQPVRGTMAAADAVTAVLGDDDSAEVEFRSSTFDGNHAGGGSGGAIYSSRSGGAAVHLHDSRFTTNSAAQSGGAVSIIPAVDSSSAGDADGAILQLGELLVTGCNLTANAARRFGGAVFVASGVAASIWGSHLTANLAGQDGGGLAVLLTAEATEAGAAVGQQPAAVRSSASGVGAMQAAAAPLEVRECRFESNQASGSGGALVWAAPGRMSMTDSAFSANMVTEGSGGGVAALPPDHYVRAYLKGSAAAGHGTATLDVRRCQFNRNWASEHAGGMLIMLSYSGPANRSAAFAAAEVSDCSFRDGVAGSAGGGLSVLCPLELCGSSDTPLLRRRRLQGSEAGAPFVAFVRLRNLELLSNTVTGTAGVAGSGSASAGSAATAATGASSLAVALRGGIAAAGGGAAIDGVLRAALRNVTAVNNTVALPAAAAAAVGAGGGGSSVGQQGASSAVSSADLGGGGGLYVGAGSAAAIDSCHFNGNRVLGSTGSSGSSRLPGHGGGGGILASNCSALLLTSTEVLGGASLGAAGGGILTDGCWVVAALGGRLAGNAAAAGGGIYISGLPAPEPATAVAGGAWHMGTAGGTLALLHGITIRGNTAGLSAAGRSSTGDAGSSSTSTSSYEGYGGGLMVAGSQQSATGSGAGSSATARSVVPQLWMLDAYAQALWPSCDPVAAMGALTSDVGSGGGGKMQLPSAEDAGAVLRMLRARGVPVGAALEAFSAGSTAAGASQIGSQAVGSNITAGSGLPQLLLNLAMCRLPAMPTADSGVGSEQLMSELLQPLLQDSDSGNTSGSSGGLDYLRLSPASFRITAIRYYDSNLPSSQQSATSPAGDASSAPVEAYAAAASSSSTNSATQGLVLPTGKDIGGLPVAYARHWALTSGVKLQVQVELVNGLGLRVPEDGAWTVTAQLSIQPVNNATAKGPASTPPGDVLLSPAAAAGSGTAASGGLSEGAAAAADASSLLAVGGGEGVAAAILESRQLEVAVRGGVAEWDQVVASGWPGEYELVVSAVAWTGVGVQVAPLRQPVLLLPWPTSGNSGVVAAPWPSAYKLAWVREATAAAAQCRNCPDNTICPGGAMMVPQPGYWHSAANSTAVHRCPKPQACRWPDSDAPASSTSISFGSFLRFTLNSPTAAAEAVMGLNTSSAAGSAAAAAADRRSRVLLQCQQKWYASRPAGGPALAALEAAAALAAGSNSSSAAAVELESTCFLWGLPEADPRSYMQLQCAPGYTGPLCGACQPGYFLTSDLSCSQCLSVAATAVLVTLAMLANAALILYTAVTNLSDGGTYAARHPNKVTAADVLKVAIVHMQYFIIISRLNIDWPDVILRFQGTLAAATGAQGKFLSSPSCLNPEAGPKEQAQAYLLSSLATPLVVIALVSGLWVCRYLLGRRAVRSDGGGPGGRSLSKRDADLSGASSSLKWRLRNLLWRRNRRQARSALRHASPAGADAASSPGHSSAAGVRKRLALLAGRISLPQPPPSVAAAAELTSAASTARGSNGWALAAGLGSAGAGPQPFGTTQLGFTLSSRLSTASSAAVPQRRLPQQHQHQQQQPSGALPLEALSATASLLLPRMSFANAASASELVDFADVLEDPSGGSGGEGDDGDRERASPMITLDGGAATGDSMPRAGCRLAPETTAPGLLASGDSLKLPTAVASLHASRLRQQALRRSKTTESFRPRRAALQSPFHPQQQEAPLQPAAHSVRLLLGDVPQHVASAAAAAGLFGSAKLVHLPASASLPLASGRMRPKAKGDAGSAWPAVAALEQEGSQHGGRLQLRHSRMGGKAVGSVPPLGTAASGHACIHSPGAPRDRDATAFASWHEKGEDADPPPDAQPPPVPADLTMAFGVPVPGDGSGGVMAFVGAGRDAAASEEALPELDVISPGDVYLIRKGATEAIVAAGMLPGAGGGIGGGEGAKEGGGGMGAAVRNLAKSVTLDGMASAATLGEVDVAIGLPSQLRLVVTTALTVLYAGWSQAALSVFACRTIDDAGGSGPFAELQRATWPYGNWMRDLTQQCYAGPHAAVYMPIGIAAVLLVCVAPPLASFVMLWRVRHKLDEPRTQAKYGFLFLRYKRRFYFWDPVVQLQTLSLVAVDVFGRGLPVLQQSLLLLLGFNIIAAINMTAAPAHCRLLLVLEFLSLGVLSGTVTLGLFFVEPSQAPTGSDGAAIGAVILLLNSALLFAMLLMLLGNYRHTAAERCRVWWGGLQRALQALAADARAQRRRVLQQRQMGRGSGTSRVSTELSDGLGHQLSQPPAPAGHAVSDRSSAEGPGYYRVSSLVRDGSHSAEVAGLHSSSGPVAVAQWLAAGGVPQPQPLPQQQRTAAARWPNPWDAASPGLAARADSAVVDFSTDAEGE</sequence>
<dbReference type="InterPro" id="IPR051246">
    <property type="entry name" value="WDR48"/>
</dbReference>
<keyword evidence="3" id="KW-1133">Transmembrane helix</keyword>
<feature type="domain" description="SRCR" evidence="4">
    <location>
        <begin position="1"/>
        <end position="62"/>
    </location>
</feature>
<feature type="compositionally biased region" description="Pro residues" evidence="2">
    <location>
        <begin position="1073"/>
        <end position="1085"/>
    </location>
</feature>
<feature type="compositionally biased region" description="Low complexity" evidence="2">
    <location>
        <begin position="823"/>
        <end position="844"/>
    </location>
</feature>
<feature type="transmembrane region" description="Helical" evidence="3">
    <location>
        <begin position="3734"/>
        <end position="3756"/>
    </location>
</feature>
<dbReference type="GO" id="GO:0043130">
    <property type="term" value="F:ubiquitin binding"/>
    <property type="evidence" value="ECO:0007669"/>
    <property type="project" value="TreeGrafter"/>
</dbReference>
<dbReference type="SUPFAM" id="SSF51126">
    <property type="entry name" value="Pectin lyase-like"/>
    <property type="match status" value="3"/>
</dbReference>
<dbReference type="Proteomes" id="UP000650467">
    <property type="component" value="Unassembled WGS sequence"/>
</dbReference>
<feature type="transmembrane region" description="Helical" evidence="3">
    <location>
        <begin position="3671"/>
        <end position="3692"/>
    </location>
</feature>
<keyword evidence="6" id="KW-1185">Reference proteome</keyword>
<dbReference type="PANTHER" id="PTHR19862">
    <property type="entry name" value="WD REPEAT-CONTAINING PROTEIN 48"/>
    <property type="match status" value="1"/>
</dbReference>
<dbReference type="SUPFAM" id="SSF56487">
    <property type="entry name" value="SRCR-like"/>
    <property type="match status" value="1"/>
</dbReference>
<feature type="transmembrane region" description="Helical" evidence="3">
    <location>
        <begin position="3645"/>
        <end position="3665"/>
    </location>
</feature>
<feature type="region of interest" description="Disordered" evidence="2">
    <location>
        <begin position="3878"/>
        <end position="3906"/>
    </location>
</feature>
<evidence type="ECO:0000256" key="2">
    <source>
        <dbReference type="SAM" id="MobiDB-lite"/>
    </source>
</evidence>